<proteinExistence type="predicted"/>
<sequence length="100" mass="11001">MERRGGAVVRCGRRRRRPPWHLCGGPWELARSGTSSRIRRGTVHARVRPKSQRQGRSRRAAVLPDLEKMVVVVVTFGAGDRSGAAVQARNRGALLGPPNL</sequence>
<reference evidence="1" key="2">
    <citation type="journal article" date="2015" name="Data Brief">
        <title>Shoot transcriptome of the giant reed, Arundo donax.</title>
        <authorList>
            <person name="Barrero R.A."/>
            <person name="Guerrero F.D."/>
            <person name="Moolhuijzen P."/>
            <person name="Goolsby J.A."/>
            <person name="Tidwell J."/>
            <person name="Bellgard S.E."/>
            <person name="Bellgard M.I."/>
        </authorList>
    </citation>
    <scope>NUCLEOTIDE SEQUENCE</scope>
    <source>
        <tissue evidence="1">Shoot tissue taken approximately 20 cm above the soil surface</tissue>
    </source>
</reference>
<evidence type="ECO:0000313" key="1">
    <source>
        <dbReference type="EMBL" id="JAD39347.1"/>
    </source>
</evidence>
<protein>
    <submittedName>
        <fullName evidence="1">Uncharacterized protein</fullName>
    </submittedName>
</protein>
<organism evidence="1">
    <name type="scientific">Arundo donax</name>
    <name type="common">Giant reed</name>
    <name type="synonym">Donax arundinaceus</name>
    <dbReference type="NCBI Taxonomy" id="35708"/>
    <lineage>
        <taxon>Eukaryota</taxon>
        <taxon>Viridiplantae</taxon>
        <taxon>Streptophyta</taxon>
        <taxon>Embryophyta</taxon>
        <taxon>Tracheophyta</taxon>
        <taxon>Spermatophyta</taxon>
        <taxon>Magnoliopsida</taxon>
        <taxon>Liliopsida</taxon>
        <taxon>Poales</taxon>
        <taxon>Poaceae</taxon>
        <taxon>PACMAD clade</taxon>
        <taxon>Arundinoideae</taxon>
        <taxon>Arundineae</taxon>
        <taxon>Arundo</taxon>
    </lineage>
</organism>
<name>A0A0A8ZX29_ARUDO</name>
<reference evidence="1" key="1">
    <citation type="submission" date="2014-09" db="EMBL/GenBank/DDBJ databases">
        <authorList>
            <person name="Magalhaes I.L.F."/>
            <person name="Oliveira U."/>
            <person name="Santos F.R."/>
            <person name="Vidigal T.H.D.A."/>
            <person name="Brescovit A.D."/>
            <person name="Santos A.J."/>
        </authorList>
    </citation>
    <scope>NUCLEOTIDE SEQUENCE</scope>
    <source>
        <tissue evidence="1">Shoot tissue taken approximately 20 cm above the soil surface</tissue>
    </source>
</reference>
<dbReference type="AlphaFoldDB" id="A0A0A8ZX29"/>
<dbReference type="EMBL" id="GBRH01258548">
    <property type="protein sequence ID" value="JAD39347.1"/>
    <property type="molecule type" value="Transcribed_RNA"/>
</dbReference>
<accession>A0A0A8ZX29</accession>